<evidence type="ECO:0000256" key="3">
    <source>
        <dbReference type="ARBA" id="ARBA00022729"/>
    </source>
</evidence>
<evidence type="ECO:0000313" key="11">
    <source>
        <dbReference type="EMBL" id="KIJ14265.1"/>
    </source>
</evidence>
<feature type="compositionally biased region" description="Low complexity" evidence="9">
    <location>
        <begin position="219"/>
        <end position="236"/>
    </location>
</feature>
<dbReference type="AlphaFoldDB" id="A0A0C9TF96"/>
<dbReference type="GO" id="GO:0005789">
    <property type="term" value="C:endoplasmic reticulum membrane"/>
    <property type="evidence" value="ECO:0007669"/>
    <property type="project" value="UniProtKB-SubCell"/>
</dbReference>
<reference evidence="12" key="2">
    <citation type="submission" date="2015-01" db="EMBL/GenBank/DDBJ databases">
        <title>Evolutionary Origins and Diversification of the Mycorrhizal Mutualists.</title>
        <authorList>
            <consortium name="DOE Joint Genome Institute"/>
            <consortium name="Mycorrhizal Genomics Consortium"/>
            <person name="Kohler A."/>
            <person name="Kuo A."/>
            <person name="Nagy L.G."/>
            <person name="Floudas D."/>
            <person name="Copeland A."/>
            <person name="Barry K.W."/>
            <person name="Cichocki N."/>
            <person name="Veneault-Fourrey C."/>
            <person name="LaButti K."/>
            <person name="Lindquist E.A."/>
            <person name="Lipzen A."/>
            <person name="Lundell T."/>
            <person name="Morin E."/>
            <person name="Murat C."/>
            <person name="Riley R."/>
            <person name="Ohm R."/>
            <person name="Sun H."/>
            <person name="Tunlid A."/>
            <person name="Henrissat B."/>
            <person name="Grigoriev I.V."/>
            <person name="Hibbett D.S."/>
            <person name="Martin F."/>
        </authorList>
    </citation>
    <scope>NUCLEOTIDE SEQUENCE [LARGE SCALE GENOMIC DNA]</scope>
    <source>
        <strain evidence="12">ATCC 200175</strain>
    </source>
</reference>
<feature type="transmembrane region" description="Helical" evidence="10">
    <location>
        <begin position="152"/>
        <end position="173"/>
    </location>
</feature>
<evidence type="ECO:0000313" key="12">
    <source>
        <dbReference type="Proteomes" id="UP000053647"/>
    </source>
</evidence>
<comment type="subcellular location">
    <subcellularLocation>
        <location evidence="1">Endoplasmic reticulum membrane</location>
        <topology evidence="1">Single-pass type I membrane protein</topology>
    </subcellularLocation>
</comment>
<proteinExistence type="inferred from homology"/>
<evidence type="ECO:0000256" key="1">
    <source>
        <dbReference type="ARBA" id="ARBA00004115"/>
    </source>
</evidence>
<dbReference type="InterPro" id="IPR005595">
    <property type="entry name" value="TRAP_alpha"/>
</dbReference>
<keyword evidence="5 10" id="KW-1133">Transmembrane helix</keyword>
<dbReference type="Pfam" id="PF03896">
    <property type="entry name" value="TRAP_alpha"/>
    <property type="match status" value="1"/>
</dbReference>
<evidence type="ECO:0000256" key="4">
    <source>
        <dbReference type="ARBA" id="ARBA00022824"/>
    </source>
</evidence>
<evidence type="ECO:0000256" key="9">
    <source>
        <dbReference type="SAM" id="MobiDB-lite"/>
    </source>
</evidence>
<evidence type="ECO:0000256" key="2">
    <source>
        <dbReference type="ARBA" id="ARBA00022692"/>
    </source>
</evidence>
<dbReference type="EMBL" id="KN819344">
    <property type="protein sequence ID" value="KIJ14265.1"/>
    <property type="molecule type" value="Genomic_DNA"/>
</dbReference>
<comment type="similarity">
    <text evidence="8">Belongs to the IRC22 family.</text>
</comment>
<comment type="function">
    <text evidence="7">Is probably involved in a pathway contributing to genomic integrity.</text>
</comment>
<keyword evidence="12" id="KW-1185">Reference proteome</keyword>
<gene>
    <name evidence="11" type="ORF">PAXINDRAFT_79629</name>
</gene>
<accession>A0A0C9TF96</accession>
<feature type="region of interest" description="Disordered" evidence="9">
    <location>
        <begin position="208"/>
        <end position="246"/>
    </location>
</feature>
<sequence length="246" mass="27168">MTQFCVLTAQKPHPAPVESTEPEITVEAAFPEDNPFGHVVNGERNQIHLVIENLSDQNVTLHSVGGSFHYPESGALVKNTTSLSYSVPLLEKSKLQIPYTFYSEFKPGDLRLNIWLEHSAGDHKYRVTAYDSIVTIVEPESHWFDFKLISTYLIVLAFLGASSYYIYLAYFLTAKAKKPKRTRPEVSAPVGTVTATGAGGYQEEWIPEHHLKKPKAKKAAVAASSGEEVSGAEASATEGKKRKSKK</sequence>
<protein>
    <submittedName>
        <fullName evidence="11">Uncharacterized protein</fullName>
    </submittedName>
</protein>
<keyword evidence="3" id="KW-0732">Signal</keyword>
<organism evidence="11 12">
    <name type="scientific">Paxillus involutus ATCC 200175</name>
    <dbReference type="NCBI Taxonomy" id="664439"/>
    <lineage>
        <taxon>Eukaryota</taxon>
        <taxon>Fungi</taxon>
        <taxon>Dikarya</taxon>
        <taxon>Basidiomycota</taxon>
        <taxon>Agaricomycotina</taxon>
        <taxon>Agaricomycetes</taxon>
        <taxon>Agaricomycetidae</taxon>
        <taxon>Boletales</taxon>
        <taxon>Paxilineae</taxon>
        <taxon>Paxillaceae</taxon>
        <taxon>Paxillus</taxon>
    </lineage>
</organism>
<name>A0A0C9TF96_PAXIN</name>
<dbReference type="Proteomes" id="UP000053647">
    <property type="component" value="Unassembled WGS sequence"/>
</dbReference>
<evidence type="ECO:0000256" key="10">
    <source>
        <dbReference type="SAM" id="Phobius"/>
    </source>
</evidence>
<dbReference type="PANTHER" id="PTHR12924:SF0">
    <property type="entry name" value="TRANSLOCON-ASSOCIATED PROTEIN SUBUNIT ALPHA"/>
    <property type="match status" value="1"/>
</dbReference>
<keyword evidence="6 10" id="KW-0472">Membrane</keyword>
<reference evidence="11 12" key="1">
    <citation type="submission" date="2014-06" db="EMBL/GenBank/DDBJ databases">
        <authorList>
            <consortium name="DOE Joint Genome Institute"/>
            <person name="Kuo A."/>
            <person name="Kohler A."/>
            <person name="Nagy L.G."/>
            <person name="Floudas D."/>
            <person name="Copeland A."/>
            <person name="Barry K.W."/>
            <person name="Cichocki N."/>
            <person name="Veneault-Fourrey C."/>
            <person name="LaButti K."/>
            <person name="Lindquist E.A."/>
            <person name="Lipzen A."/>
            <person name="Lundell T."/>
            <person name="Morin E."/>
            <person name="Murat C."/>
            <person name="Sun H."/>
            <person name="Tunlid A."/>
            <person name="Henrissat B."/>
            <person name="Grigoriev I.V."/>
            <person name="Hibbett D.S."/>
            <person name="Martin F."/>
            <person name="Nordberg H.P."/>
            <person name="Cantor M.N."/>
            <person name="Hua S.X."/>
        </authorList>
    </citation>
    <scope>NUCLEOTIDE SEQUENCE [LARGE SCALE GENOMIC DNA]</scope>
    <source>
        <strain evidence="11 12">ATCC 200175</strain>
    </source>
</reference>
<evidence type="ECO:0000256" key="7">
    <source>
        <dbReference type="ARBA" id="ARBA00037565"/>
    </source>
</evidence>
<dbReference type="HOGENOM" id="CLU_068820_1_0_1"/>
<dbReference type="PANTHER" id="PTHR12924">
    <property type="entry name" value="TRANSLOCON-ASSOCIATED PROTEIN, ALPHA SUBUNIT"/>
    <property type="match status" value="1"/>
</dbReference>
<keyword evidence="2 10" id="KW-0812">Transmembrane</keyword>
<dbReference type="OrthoDB" id="1926781at2759"/>
<evidence type="ECO:0000256" key="5">
    <source>
        <dbReference type="ARBA" id="ARBA00022989"/>
    </source>
</evidence>
<keyword evidence="4" id="KW-0256">Endoplasmic reticulum</keyword>
<evidence type="ECO:0000256" key="8">
    <source>
        <dbReference type="ARBA" id="ARBA00038311"/>
    </source>
</evidence>
<evidence type="ECO:0000256" key="6">
    <source>
        <dbReference type="ARBA" id="ARBA00023136"/>
    </source>
</evidence>